<dbReference type="NCBIfam" id="TIGR00131">
    <property type="entry name" value="gal_kin"/>
    <property type="match status" value="1"/>
</dbReference>
<dbReference type="SUPFAM" id="SSF55060">
    <property type="entry name" value="GHMP Kinase, C-terminal domain"/>
    <property type="match status" value="1"/>
</dbReference>
<dbReference type="InterPro" id="IPR006206">
    <property type="entry name" value="Mevalonate/galactokinase"/>
</dbReference>
<dbReference type="GO" id="GO:0004335">
    <property type="term" value="F:galactokinase activity"/>
    <property type="evidence" value="ECO:0007669"/>
    <property type="project" value="UniProtKB-UniRule"/>
</dbReference>
<keyword evidence="4" id="KW-0547">Nucleotide-binding</keyword>
<dbReference type="InterPro" id="IPR013750">
    <property type="entry name" value="GHMP_kinase_C_dom"/>
</dbReference>
<dbReference type="PIRSF" id="PIRSF000530">
    <property type="entry name" value="Galactokinase"/>
    <property type="match status" value="1"/>
</dbReference>
<sequence>MAARAFAPGRVNLIGEHTDYNDGFVLPMALEMGCTASVRLGGNAWVAHSRQQAAEVSVQPTATPDEAPVWARYVLGPLWLLQRAGVEVPPLRVEVDSDVPLGAGLSSSAALVCSVATALVAALELDPDGAPDLLALTRAVENDVVGVPTGGMDQLVSLRARQGHALWCDMRSLVTRPVPFDLAADGLALLVVDTRVSHRNADGAYADRCAGCQEAARRLGVRALRDVAGEELEPALSRLDDEVLRRLVRHVVTENERVLRTVELLEAGRTRDVGRLLSDSHSSMRDDFRITVSEVDLAVRALVGAGAHGARMTGGGFGGCVLGLVESQAVQEAEAAVLHAFAHAGLTTPATFTASAGGGARVVDG</sequence>
<keyword evidence="15" id="KW-1185">Reference proteome</keyword>
<evidence type="ECO:0000256" key="4">
    <source>
        <dbReference type="ARBA" id="ARBA00022741"/>
    </source>
</evidence>
<evidence type="ECO:0000313" key="15">
    <source>
        <dbReference type="Proteomes" id="UP000502035"/>
    </source>
</evidence>
<dbReference type="PRINTS" id="PR00473">
    <property type="entry name" value="GALCTOKINASE"/>
</dbReference>
<keyword evidence="7" id="KW-0460">Magnesium</keyword>
<organism evidence="14 15">
    <name type="scientific">Nocardioides piscis</name>
    <dbReference type="NCBI Taxonomy" id="2714938"/>
    <lineage>
        <taxon>Bacteria</taxon>
        <taxon>Bacillati</taxon>
        <taxon>Actinomycetota</taxon>
        <taxon>Actinomycetes</taxon>
        <taxon>Propionibacteriales</taxon>
        <taxon>Nocardioidaceae</taxon>
        <taxon>Nocardioides</taxon>
    </lineage>
</organism>
<dbReference type="FunFam" id="3.30.70.890:FF:000001">
    <property type="entry name" value="Galactokinase"/>
    <property type="match status" value="1"/>
</dbReference>
<evidence type="ECO:0000256" key="3">
    <source>
        <dbReference type="ARBA" id="ARBA00022723"/>
    </source>
</evidence>
<dbReference type="EC" id="2.7.1.6" evidence="10"/>
<dbReference type="InterPro" id="IPR019539">
    <property type="entry name" value="GalKase_N"/>
</dbReference>
<dbReference type="Gene3D" id="3.30.70.890">
    <property type="entry name" value="GHMP kinase, C-terminal domain"/>
    <property type="match status" value="1"/>
</dbReference>
<dbReference type="SUPFAM" id="SSF54211">
    <property type="entry name" value="Ribosomal protein S5 domain 2-like"/>
    <property type="match status" value="1"/>
</dbReference>
<dbReference type="PANTHER" id="PTHR10457:SF7">
    <property type="entry name" value="GALACTOKINASE-RELATED"/>
    <property type="match status" value="1"/>
</dbReference>
<feature type="domain" description="GHMP kinase N-terminal" evidence="11">
    <location>
        <begin position="73"/>
        <end position="158"/>
    </location>
</feature>
<evidence type="ECO:0000256" key="9">
    <source>
        <dbReference type="ARBA" id="ARBA00023277"/>
    </source>
</evidence>
<feature type="domain" description="GHMP kinase C-terminal" evidence="12">
    <location>
        <begin position="262"/>
        <end position="338"/>
    </location>
</feature>
<dbReference type="RefSeq" id="WP_166313792.1">
    <property type="nucleotide sequence ID" value="NZ_CP049866.1"/>
</dbReference>
<dbReference type="GO" id="GO:0006012">
    <property type="term" value="P:galactose metabolic process"/>
    <property type="evidence" value="ECO:0007669"/>
    <property type="project" value="UniProtKB-UniRule"/>
</dbReference>
<keyword evidence="5 14" id="KW-0418">Kinase</keyword>
<dbReference type="InterPro" id="IPR000705">
    <property type="entry name" value="Galactokinase"/>
</dbReference>
<dbReference type="Gene3D" id="3.30.230.10">
    <property type="match status" value="1"/>
</dbReference>
<dbReference type="InterPro" id="IPR006204">
    <property type="entry name" value="GHMP_kinase_N_dom"/>
</dbReference>
<dbReference type="PROSITE" id="PS00106">
    <property type="entry name" value="GALACTOKINASE"/>
    <property type="match status" value="1"/>
</dbReference>
<dbReference type="KEGG" id="npi:G7071_00800"/>
<dbReference type="Pfam" id="PF00288">
    <property type="entry name" value="GHMP_kinases_N"/>
    <property type="match status" value="1"/>
</dbReference>
<evidence type="ECO:0000256" key="8">
    <source>
        <dbReference type="ARBA" id="ARBA00023144"/>
    </source>
</evidence>
<accession>A0A6G7YBM2</accession>
<dbReference type="InterPro" id="IPR036554">
    <property type="entry name" value="GHMP_kinase_C_sf"/>
</dbReference>
<evidence type="ECO:0000313" key="14">
    <source>
        <dbReference type="EMBL" id="QIK74193.1"/>
    </source>
</evidence>
<evidence type="ECO:0000259" key="12">
    <source>
        <dbReference type="Pfam" id="PF08544"/>
    </source>
</evidence>
<dbReference type="InterPro" id="IPR006203">
    <property type="entry name" value="GHMP_knse_ATP-bd_CS"/>
</dbReference>
<dbReference type="EMBL" id="CP049866">
    <property type="protein sequence ID" value="QIK74193.1"/>
    <property type="molecule type" value="Genomic_DNA"/>
</dbReference>
<evidence type="ECO:0000256" key="2">
    <source>
        <dbReference type="ARBA" id="ARBA00022679"/>
    </source>
</evidence>
<dbReference type="InterPro" id="IPR020568">
    <property type="entry name" value="Ribosomal_Su5_D2-typ_SF"/>
</dbReference>
<evidence type="ECO:0000256" key="5">
    <source>
        <dbReference type="ARBA" id="ARBA00022777"/>
    </source>
</evidence>
<keyword evidence="3" id="KW-0479">Metal-binding</keyword>
<dbReference type="GO" id="GO:0005524">
    <property type="term" value="F:ATP binding"/>
    <property type="evidence" value="ECO:0007669"/>
    <property type="project" value="UniProtKB-UniRule"/>
</dbReference>
<dbReference type="Pfam" id="PF08544">
    <property type="entry name" value="GHMP_kinases_C"/>
    <property type="match status" value="1"/>
</dbReference>
<evidence type="ECO:0000259" key="11">
    <source>
        <dbReference type="Pfam" id="PF00288"/>
    </source>
</evidence>
<keyword evidence="9" id="KW-0119">Carbohydrate metabolism</keyword>
<dbReference type="GO" id="GO:0046872">
    <property type="term" value="F:metal ion binding"/>
    <property type="evidence" value="ECO:0007669"/>
    <property type="project" value="UniProtKB-KW"/>
</dbReference>
<keyword evidence="2 14" id="KW-0808">Transferase</keyword>
<dbReference type="Pfam" id="PF10509">
    <property type="entry name" value="GalKase_gal_bdg"/>
    <property type="match status" value="1"/>
</dbReference>
<comment type="similarity">
    <text evidence="1">Belongs to the GHMP kinase family. GalK subfamily.</text>
</comment>
<proteinExistence type="inferred from homology"/>
<evidence type="ECO:0000259" key="13">
    <source>
        <dbReference type="Pfam" id="PF10509"/>
    </source>
</evidence>
<feature type="domain" description="Galactokinase N-terminal" evidence="13">
    <location>
        <begin position="5"/>
        <end position="39"/>
    </location>
</feature>
<dbReference type="Proteomes" id="UP000502035">
    <property type="component" value="Chromosome"/>
</dbReference>
<evidence type="ECO:0000256" key="7">
    <source>
        <dbReference type="ARBA" id="ARBA00022842"/>
    </source>
</evidence>
<protein>
    <recommendedName>
        <fullName evidence="10">Galactokinase</fullName>
        <ecNumber evidence="10">2.7.1.6</ecNumber>
    </recommendedName>
</protein>
<dbReference type="PRINTS" id="PR00959">
    <property type="entry name" value="MEVGALKINASE"/>
</dbReference>
<reference evidence="14 15" key="1">
    <citation type="submission" date="2020-03" db="EMBL/GenBank/DDBJ databases">
        <title>Nocardioides sp. nov., isolated from fish.</title>
        <authorList>
            <person name="Hyun D.-W."/>
            <person name="Bae J.-W."/>
        </authorList>
    </citation>
    <scope>NUCLEOTIDE SEQUENCE [LARGE SCALE GENOMIC DNA]</scope>
    <source>
        <strain evidence="14 15">HDW12A</strain>
    </source>
</reference>
<evidence type="ECO:0000256" key="1">
    <source>
        <dbReference type="ARBA" id="ARBA00006566"/>
    </source>
</evidence>
<keyword evidence="8" id="KW-0299">Galactose metabolism</keyword>
<name>A0A6G7YBM2_9ACTN</name>
<keyword evidence="6" id="KW-0067">ATP-binding</keyword>
<evidence type="ECO:0000256" key="6">
    <source>
        <dbReference type="ARBA" id="ARBA00022840"/>
    </source>
</evidence>
<evidence type="ECO:0000256" key="10">
    <source>
        <dbReference type="NCBIfam" id="TIGR00131"/>
    </source>
</evidence>
<dbReference type="PANTHER" id="PTHR10457">
    <property type="entry name" value="MEVALONATE KINASE/GALACTOKINASE"/>
    <property type="match status" value="1"/>
</dbReference>
<dbReference type="InterPro" id="IPR014721">
    <property type="entry name" value="Ribsml_uS5_D2-typ_fold_subgr"/>
</dbReference>
<dbReference type="PROSITE" id="PS00627">
    <property type="entry name" value="GHMP_KINASES_ATP"/>
    <property type="match status" value="1"/>
</dbReference>
<dbReference type="GO" id="GO:0005829">
    <property type="term" value="C:cytosol"/>
    <property type="evidence" value="ECO:0007669"/>
    <property type="project" value="TreeGrafter"/>
</dbReference>
<dbReference type="AlphaFoldDB" id="A0A6G7YBM2"/>
<gene>
    <name evidence="14" type="primary">galK</name>
    <name evidence="14" type="ORF">G7071_00800</name>
</gene>
<dbReference type="InterPro" id="IPR019741">
    <property type="entry name" value="Galactokinase_CS"/>
</dbReference>